<dbReference type="SUPFAM" id="SSF52980">
    <property type="entry name" value="Restriction endonuclease-like"/>
    <property type="match status" value="1"/>
</dbReference>
<dbReference type="PATRIC" id="fig|1796491.3.peg.658"/>
<evidence type="ECO:0000313" key="3">
    <source>
        <dbReference type="EMBL" id="KXS33304.1"/>
    </source>
</evidence>
<comment type="similarity">
    <text evidence="1 2">Belongs to the UPF0102 family.</text>
</comment>
<sequence>MSPGSQAERWSEQYLQSQGLELVARNFRSRFGEIDLIMLDKTSLVFVEVRLRSSTDFGGAAASIDARKQQRIIRTAQQYLGGLTHTPPCRFDAILMDDAQGRNLQWLKNAFEA</sequence>
<evidence type="ECO:0000256" key="2">
    <source>
        <dbReference type="HAMAP-Rule" id="MF_00048"/>
    </source>
</evidence>
<organism evidence="3 4">
    <name type="scientific">Candidatus Gallionella acididurans</name>
    <dbReference type="NCBI Taxonomy" id="1796491"/>
    <lineage>
        <taxon>Bacteria</taxon>
        <taxon>Pseudomonadati</taxon>
        <taxon>Pseudomonadota</taxon>
        <taxon>Betaproteobacteria</taxon>
        <taxon>Nitrosomonadales</taxon>
        <taxon>Gallionellaceae</taxon>
        <taxon>Gallionella</taxon>
    </lineage>
</organism>
<evidence type="ECO:0000256" key="1">
    <source>
        <dbReference type="ARBA" id="ARBA00006738"/>
    </source>
</evidence>
<dbReference type="NCBIfam" id="NF009150">
    <property type="entry name" value="PRK12497.1-3"/>
    <property type="match status" value="1"/>
</dbReference>
<protein>
    <recommendedName>
        <fullName evidence="2">UPF0102 protein AWT59_0607</fullName>
    </recommendedName>
</protein>
<reference evidence="3 4" key="2">
    <citation type="submission" date="2016-03" db="EMBL/GenBank/DDBJ databases">
        <title>New uncultured bacterium of the family Gallionellaceae from acid mine drainage: description and reconstruction of genome based on metagenomic analysis of microbial community.</title>
        <authorList>
            <person name="Kadnikov V."/>
            <person name="Ivasenko D."/>
            <person name="Beletsky A."/>
            <person name="Mardanov A."/>
            <person name="Danilova E."/>
            <person name="Pimenov N."/>
            <person name="Karnachuk O."/>
            <person name="Ravin N."/>
        </authorList>
    </citation>
    <scope>NUCLEOTIDE SEQUENCE [LARGE SCALE GENOMIC DNA]</scope>
    <source>
        <strain evidence="3">ShG14-8</strain>
    </source>
</reference>
<dbReference type="EMBL" id="LSLI01000008">
    <property type="protein sequence ID" value="KXS33304.1"/>
    <property type="molecule type" value="Genomic_DNA"/>
</dbReference>
<dbReference type="Gene3D" id="3.40.1350.10">
    <property type="match status" value="1"/>
</dbReference>
<name>A0A139BWC6_9PROT</name>
<dbReference type="PANTHER" id="PTHR34039">
    <property type="entry name" value="UPF0102 PROTEIN YRAN"/>
    <property type="match status" value="1"/>
</dbReference>
<dbReference type="CDD" id="cd20736">
    <property type="entry name" value="PoNe_Nuclease"/>
    <property type="match status" value="1"/>
</dbReference>
<dbReference type="Pfam" id="PF02021">
    <property type="entry name" value="UPF0102"/>
    <property type="match status" value="1"/>
</dbReference>
<evidence type="ECO:0000313" key="4">
    <source>
        <dbReference type="Proteomes" id="UP000070578"/>
    </source>
</evidence>
<gene>
    <name evidence="3" type="ORF">AWT59_0607</name>
</gene>
<dbReference type="HAMAP" id="MF_00048">
    <property type="entry name" value="UPF0102"/>
    <property type="match status" value="1"/>
</dbReference>
<dbReference type="NCBIfam" id="TIGR00252">
    <property type="entry name" value="YraN family protein"/>
    <property type="match status" value="1"/>
</dbReference>
<dbReference type="AlphaFoldDB" id="A0A139BWC6"/>
<comment type="caution">
    <text evidence="3">The sequence shown here is derived from an EMBL/GenBank/DDBJ whole genome shotgun (WGS) entry which is preliminary data.</text>
</comment>
<dbReference type="PANTHER" id="PTHR34039:SF1">
    <property type="entry name" value="UPF0102 PROTEIN YRAN"/>
    <property type="match status" value="1"/>
</dbReference>
<reference evidence="3 4" key="1">
    <citation type="submission" date="2016-02" db="EMBL/GenBank/DDBJ databases">
        <authorList>
            <person name="Wen L."/>
            <person name="He K."/>
            <person name="Yang H."/>
        </authorList>
    </citation>
    <scope>NUCLEOTIDE SEQUENCE [LARGE SCALE GENOMIC DNA]</scope>
    <source>
        <strain evidence="3">ShG14-8</strain>
    </source>
</reference>
<dbReference type="InterPro" id="IPR003509">
    <property type="entry name" value="UPF0102_YraN-like"/>
</dbReference>
<dbReference type="Proteomes" id="UP000070578">
    <property type="component" value="Unassembled WGS sequence"/>
</dbReference>
<accession>A0A139BWC6</accession>
<proteinExistence type="inferred from homology"/>
<dbReference type="GO" id="GO:0003676">
    <property type="term" value="F:nucleic acid binding"/>
    <property type="evidence" value="ECO:0007669"/>
    <property type="project" value="InterPro"/>
</dbReference>
<dbReference type="InterPro" id="IPR011335">
    <property type="entry name" value="Restrct_endonuc-II-like"/>
</dbReference>
<dbReference type="InterPro" id="IPR011856">
    <property type="entry name" value="tRNA_endonuc-like_dom_sf"/>
</dbReference>